<evidence type="ECO:0000259" key="15">
    <source>
        <dbReference type="SMART" id="SM00187"/>
    </source>
</evidence>
<keyword evidence="10 14" id="KW-0472">Membrane</keyword>
<dbReference type="PROSITE" id="PS52047">
    <property type="entry name" value="I_EGF_2"/>
    <property type="match status" value="1"/>
</dbReference>
<evidence type="ECO:0000313" key="17">
    <source>
        <dbReference type="Proteomes" id="UP000812440"/>
    </source>
</evidence>
<feature type="domain" description="Integrin beta subunit VWA" evidence="15">
    <location>
        <begin position="1"/>
        <end position="254"/>
    </location>
</feature>
<protein>
    <recommendedName>
        <fullName evidence="13">Integrin beta</fullName>
    </recommendedName>
</protein>
<evidence type="ECO:0000313" key="16">
    <source>
        <dbReference type="EMBL" id="KAG8443042.1"/>
    </source>
</evidence>
<evidence type="ECO:0000256" key="1">
    <source>
        <dbReference type="ARBA" id="ARBA00004251"/>
    </source>
</evidence>
<dbReference type="Proteomes" id="UP000812440">
    <property type="component" value="Chromosome 6"/>
</dbReference>
<evidence type="ECO:0000256" key="6">
    <source>
        <dbReference type="ARBA" id="ARBA00022729"/>
    </source>
</evidence>
<dbReference type="EMBL" id="JAACNH010000005">
    <property type="protein sequence ID" value="KAG8443042.1"/>
    <property type="molecule type" value="Genomic_DNA"/>
</dbReference>
<dbReference type="SUPFAM" id="SSF53300">
    <property type="entry name" value="vWA-like"/>
    <property type="match status" value="1"/>
</dbReference>
<evidence type="ECO:0000256" key="7">
    <source>
        <dbReference type="ARBA" id="ARBA00022737"/>
    </source>
</evidence>
<dbReference type="InterPro" id="IPR015812">
    <property type="entry name" value="Integrin_bsu"/>
</dbReference>
<dbReference type="GO" id="GO:0007229">
    <property type="term" value="P:integrin-mediated signaling pathway"/>
    <property type="evidence" value="ECO:0007669"/>
    <property type="project" value="UniProtKB-KW"/>
</dbReference>
<keyword evidence="9 13" id="KW-0401">Integrin</keyword>
<evidence type="ECO:0000256" key="12">
    <source>
        <dbReference type="ARBA" id="ARBA00023180"/>
    </source>
</evidence>
<dbReference type="FunFam" id="2.10.25.10:FF:000076">
    <property type="entry name" value="Integrin beta"/>
    <property type="match status" value="1"/>
</dbReference>
<dbReference type="InterPro" id="IPR013111">
    <property type="entry name" value="EGF_extracell"/>
</dbReference>
<keyword evidence="7" id="KW-0677">Repeat</keyword>
<comment type="subcellular location">
    <subcellularLocation>
        <location evidence="1 13">Cell membrane</location>
        <topology evidence="1 13">Single-pass type I membrane protein</topology>
    </subcellularLocation>
</comment>
<evidence type="ECO:0000256" key="14">
    <source>
        <dbReference type="SAM" id="Phobius"/>
    </source>
</evidence>
<keyword evidence="4" id="KW-0245">EGF-like domain</keyword>
<keyword evidence="12" id="KW-0325">Glycoprotein</keyword>
<feature type="transmembrane region" description="Helical" evidence="14">
    <location>
        <begin position="458"/>
        <end position="484"/>
    </location>
</feature>
<dbReference type="SUPFAM" id="SSF57196">
    <property type="entry name" value="EGF/Laminin"/>
    <property type="match status" value="2"/>
</dbReference>
<dbReference type="Gene3D" id="2.60.40.1510">
    <property type="entry name" value="ntegrin, alpha v. Chain A, domain 3"/>
    <property type="match status" value="1"/>
</dbReference>
<keyword evidence="6" id="KW-0732">Signal</keyword>
<dbReference type="GO" id="GO:0005925">
    <property type="term" value="C:focal adhesion"/>
    <property type="evidence" value="ECO:0007669"/>
    <property type="project" value="TreeGrafter"/>
</dbReference>
<dbReference type="Pfam" id="PF00362">
    <property type="entry name" value="Integrin_beta"/>
    <property type="match status" value="1"/>
</dbReference>
<evidence type="ECO:0000256" key="11">
    <source>
        <dbReference type="ARBA" id="ARBA00023157"/>
    </source>
</evidence>
<gene>
    <name evidence="16" type="ORF">GDO86_011746</name>
</gene>
<evidence type="ECO:0000256" key="3">
    <source>
        <dbReference type="ARBA" id="ARBA00022475"/>
    </source>
</evidence>
<dbReference type="GO" id="GO:0009986">
    <property type="term" value="C:cell surface"/>
    <property type="evidence" value="ECO:0007669"/>
    <property type="project" value="TreeGrafter"/>
</dbReference>
<evidence type="ECO:0000256" key="2">
    <source>
        <dbReference type="ARBA" id="ARBA00007449"/>
    </source>
</evidence>
<dbReference type="GO" id="GO:0008305">
    <property type="term" value="C:integrin complex"/>
    <property type="evidence" value="ECO:0007669"/>
    <property type="project" value="TreeGrafter"/>
</dbReference>
<dbReference type="PANTHER" id="PTHR10082:SF9">
    <property type="entry name" value="INTEGRIN BETA-8"/>
    <property type="match status" value="1"/>
</dbReference>
<sequence length="545" mass="61276">MVCMPPHGYINVLPLTHNTTEFKSIVGKQRIAGNIDTPEGGFDAMLQAAVCHKDVGWRKEARRLLILMTDQTSHLALDSKLAGIVTPHDGKCHLKDNVYSRSTDMEYPSLGMLGEKLIENHISGVFAVQGLQFSWYKDLLPLLPGAAARQLDPLASNMKDLVYDAYQMLLSEVKIEVDNPIKGIHVHVTAVCPNGTRHPGKEGCQNIKANDKVLFNVTLTMDSCDVGNGVDYIVLRPLGFNETTLIRVHRGCTCQCNNGSKAKGDCVTQENADCQHDLCKKENCNRNESDYTSESCRSGPLQPMCSSRGVCMCGKCFCHKTKLGVIYGKYCEKDNFSCPYHHGKLCSGNGECEDGQCRCFHGWESDRCHCSTSLRKHCMNSNGLECSGRGVCQCGKCKCTLNKSFGPLCQYCTDNWNCEHFQGSTNFSEDSENPYKTACEILLYYIDQTSECFSDPRILTVFFIIFIVTFLLGFLTVLIIRHIILQHNNKKMRSSSTYRMSKDNTDKHILHKVYTQTVTYTREKPDDINVDINKMEAYETFKYNI</sequence>
<dbReference type="GO" id="GO:0016477">
    <property type="term" value="P:cell migration"/>
    <property type="evidence" value="ECO:0007669"/>
    <property type="project" value="TreeGrafter"/>
</dbReference>
<proteinExistence type="inferred from homology"/>
<dbReference type="GO" id="GO:0098609">
    <property type="term" value="P:cell-cell adhesion"/>
    <property type="evidence" value="ECO:0007669"/>
    <property type="project" value="TreeGrafter"/>
</dbReference>
<dbReference type="InterPro" id="IPR057243">
    <property type="entry name" value="Integrin_I-EGF_CS"/>
</dbReference>
<keyword evidence="5 13" id="KW-0812">Transmembrane</keyword>
<dbReference type="Pfam" id="PF23105">
    <property type="entry name" value="EGF_integrin"/>
    <property type="match status" value="1"/>
</dbReference>
<dbReference type="InterPro" id="IPR057073">
    <property type="entry name" value="EGF_integrin_2"/>
</dbReference>
<evidence type="ECO:0000256" key="4">
    <source>
        <dbReference type="ARBA" id="ARBA00022536"/>
    </source>
</evidence>
<keyword evidence="17" id="KW-1185">Reference proteome</keyword>
<keyword evidence="8 14" id="KW-1133">Transmembrane helix</keyword>
<organism evidence="16 17">
    <name type="scientific">Hymenochirus boettgeri</name>
    <name type="common">Congo dwarf clawed frog</name>
    <dbReference type="NCBI Taxonomy" id="247094"/>
    <lineage>
        <taxon>Eukaryota</taxon>
        <taxon>Metazoa</taxon>
        <taxon>Chordata</taxon>
        <taxon>Craniata</taxon>
        <taxon>Vertebrata</taxon>
        <taxon>Euteleostomi</taxon>
        <taxon>Amphibia</taxon>
        <taxon>Batrachia</taxon>
        <taxon>Anura</taxon>
        <taxon>Pipoidea</taxon>
        <taxon>Pipidae</taxon>
        <taxon>Pipinae</taxon>
        <taxon>Hymenochirus</taxon>
    </lineage>
</organism>
<dbReference type="InterPro" id="IPR036465">
    <property type="entry name" value="vWFA_dom_sf"/>
</dbReference>
<evidence type="ECO:0000256" key="5">
    <source>
        <dbReference type="ARBA" id="ARBA00022692"/>
    </source>
</evidence>
<dbReference type="SUPFAM" id="SSF69179">
    <property type="entry name" value="Integrin domains"/>
    <property type="match status" value="1"/>
</dbReference>
<dbReference type="InterPro" id="IPR032695">
    <property type="entry name" value="Integrin_dom_sf"/>
</dbReference>
<dbReference type="FunFam" id="2.60.40.1510:FF:000010">
    <property type="entry name" value="Integrin beta"/>
    <property type="match status" value="1"/>
</dbReference>
<dbReference type="Gene3D" id="2.10.25.10">
    <property type="entry name" value="Laminin"/>
    <property type="match status" value="3"/>
</dbReference>
<dbReference type="OrthoDB" id="410592at2759"/>
<accession>A0A8T2JFH0</accession>
<keyword evidence="3" id="KW-1003">Cell membrane</keyword>
<dbReference type="Pfam" id="PF07974">
    <property type="entry name" value="EGF_2"/>
    <property type="match status" value="1"/>
</dbReference>
<dbReference type="GO" id="GO:0033627">
    <property type="term" value="P:cell adhesion mediated by integrin"/>
    <property type="evidence" value="ECO:0007669"/>
    <property type="project" value="TreeGrafter"/>
</dbReference>
<name>A0A8T2JFH0_9PIPI</name>
<evidence type="ECO:0000256" key="8">
    <source>
        <dbReference type="ARBA" id="ARBA00022989"/>
    </source>
</evidence>
<dbReference type="PRINTS" id="PR01186">
    <property type="entry name" value="INTEGRINB"/>
</dbReference>
<dbReference type="AlphaFoldDB" id="A0A8T2JFH0"/>
<dbReference type="SMART" id="SM00187">
    <property type="entry name" value="INB"/>
    <property type="match status" value="1"/>
</dbReference>
<evidence type="ECO:0000256" key="10">
    <source>
        <dbReference type="ARBA" id="ARBA00023136"/>
    </source>
</evidence>
<comment type="caution">
    <text evidence="16">The sequence shown here is derived from an EMBL/GenBank/DDBJ whole genome shotgun (WGS) entry which is preliminary data.</text>
</comment>
<evidence type="ECO:0000256" key="9">
    <source>
        <dbReference type="ARBA" id="ARBA00023037"/>
    </source>
</evidence>
<evidence type="ECO:0000256" key="13">
    <source>
        <dbReference type="RuleBase" id="RU000633"/>
    </source>
</evidence>
<keyword evidence="11" id="KW-1015">Disulfide bond</keyword>
<dbReference type="PANTHER" id="PTHR10082">
    <property type="entry name" value="INTEGRIN BETA SUBUNIT"/>
    <property type="match status" value="1"/>
</dbReference>
<dbReference type="InterPro" id="IPR002369">
    <property type="entry name" value="Integrin_bsu_VWA"/>
</dbReference>
<comment type="similarity">
    <text evidence="2 13">Belongs to the integrin beta chain family.</text>
</comment>
<dbReference type="FunFam" id="2.10.25.10:FF:000043">
    <property type="entry name" value="Integrin beta"/>
    <property type="match status" value="1"/>
</dbReference>
<dbReference type="Gene3D" id="3.40.50.410">
    <property type="entry name" value="von Willebrand factor, type A domain"/>
    <property type="match status" value="1"/>
</dbReference>
<reference evidence="16" key="1">
    <citation type="thesis" date="2020" institute="ProQuest LLC" country="789 East Eisenhower Parkway, Ann Arbor, MI, USA">
        <title>Comparative Genomics and Chromosome Evolution.</title>
        <authorList>
            <person name="Mudd A.B."/>
        </authorList>
    </citation>
    <scope>NUCLEOTIDE SEQUENCE</scope>
    <source>
        <strain evidence="16">Female2</strain>
        <tissue evidence="16">Blood</tissue>
    </source>
</reference>
<keyword evidence="13" id="KW-0130">Cell adhesion</keyword>
<dbReference type="GO" id="GO:0005178">
    <property type="term" value="F:integrin binding"/>
    <property type="evidence" value="ECO:0007669"/>
    <property type="project" value="TreeGrafter"/>
</dbReference>
<dbReference type="PROSITE" id="PS00243">
    <property type="entry name" value="I_EGF_1"/>
    <property type="match status" value="1"/>
</dbReference>